<keyword evidence="2" id="KW-1185">Reference proteome</keyword>
<reference evidence="1 2" key="1">
    <citation type="submission" date="2019-03" db="EMBL/GenBank/DDBJ databases">
        <title>Genomic Encyclopedia of Type Strains, Phase IV (KMG-IV): sequencing the most valuable type-strain genomes for metagenomic binning, comparative biology and taxonomic classification.</title>
        <authorList>
            <person name="Goeker M."/>
        </authorList>
    </citation>
    <scope>NUCLEOTIDE SEQUENCE [LARGE SCALE GENOMIC DNA]</scope>
    <source>
        <strain evidence="1 2">DSM 46831</strain>
    </source>
</reference>
<dbReference type="EMBL" id="SLXV01000036">
    <property type="protein sequence ID" value="TCP64897.1"/>
    <property type="molecule type" value="Genomic_DNA"/>
</dbReference>
<dbReference type="RefSeq" id="WP_243649521.1">
    <property type="nucleotide sequence ID" value="NZ_SLXV01000036.1"/>
</dbReference>
<organism evidence="1 2">
    <name type="scientific">Baia soyae</name>
    <dbReference type="NCBI Taxonomy" id="1544746"/>
    <lineage>
        <taxon>Bacteria</taxon>
        <taxon>Bacillati</taxon>
        <taxon>Bacillota</taxon>
        <taxon>Bacilli</taxon>
        <taxon>Bacillales</taxon>
        <taxon>Thermoactinomycetaceae</taxon>
        <taxon>Baia</taxon>
    </lineage>
</organism>
<name>A0A4R2RR36_9BACL</name>
<evidence type="ECO:0000313" key="1">
    <source>
        <dbReference type="EMBL" id="TCP64897.1"/>
    </source>
</evidence>
<dbReference type="AlphaFoldDB" id="A0A4R2RR36"/>
<proteinExistence type="predicted"/>
<sequence length="98" mass="11000">MKSPTFLLGTIRIGVMEGASSVNMGNNWLSDFESVKKHNQGLGSFHGDQNQIHDLYSVLQDSDLIDTFTQCADSKDIPDWLQKLITEKMKPDENEQNG</sequence>
<comment type="caution">
    <text evidence="1">The sequence shown here is derived from an EMBL/GenBank/DDBJ whole genome shotgun (WGS) entry which is preliminary data.</text>
</comment>
<gene>
    <name evidence="1" type="ORF">EDD57_1365</name>
</gene>
<protein>
    <submittedName>
        <fullName evidence="1">Uncharacterized protein</fullName>
    </submittedName>
</protein>
<accession>A0A4R2RR36</accession>
<evidence type="ECO:0000313" key="2">
    <source>
        <dbReference type="Proteomes" id="UP000294746"/>
    </source>
</evidence>
<dbReference type="Proteomes" id="UP000294746">
    <property type="component" value="Unassembled WGS sequence"/>
</dbReference>